<name>A0A803Q8G2_CANSA</name>
<dbReference type="PANTHER" id="PTHR31286">
    <property type="entry name" value="GLYCINE-RICH CELL WALL STRUCTURAL PROTEIN 1.8-LIKE"/>
    <property type="match status" value="1"/>
</dbReference>
<organism evidence="1 2">
    <name type="scientific">Cannabis sativa</name>
    <name type="common">Hemp</name>
    <name type="synonym">Marijuana</name>
    <dbReference type="NCBI Taxonomy" id="3483"/>
    <lineage>
        <taxon>Eukaryota</taxon>
        <taxon>Viridiplantae</taxon>
        <taxon>Streptophyta</taxon>
        <taxon>Embryophyta</taxon>
        <taxon>Tracheophyta</taxon>
        <taxon>Spermatophyta</taxon>
        <taxon>Magnoliopsida</taxon>
        <taxon>eudicotyledons</taxon>
        <taxon>Gunneridae</taxon>
        <taxon>Pentapetalae</taxon>
        <taxon>rosids</taxon>
        <taxon>fabids</taxon>
        <taxon>Rosales</taxon>
        <taxon>Cannabaceae</taxon>
        <taxon>Cannabis</taxon>
    </lineage>
</organism>
<protein>
    <recommendedName>
        <fullName evidence="3">DUF4283 domain-containing protein</fullName>
    </recommendedName>
</protein>
<dbReference type="Proteomes" id="UP000596661">
    <property type="component" value="Chromosome 8"/>
</dbReference>
<dbReference type="EMBL" id="UZAU01000709">
    <property type="status" value="NOT_ANNOTATED_CDS"/>
    <property type="molecule type" value="Genomic_DNA"/>
</dbReference>
<sequence length="215" mass="25441">MLKPMSTNRRWSSAAMDIMPFWVRFYDVPPHFFTNKNATGIANKIGTVVSIDRMWRNGFMTVDYIRVWVEIHLSRPLLMGLFLLMEEGVSLWCYFKRHHITDEFNRTMLMYGPWVRFGTQIKHCLKNPNKEDVECQFQALNLEQEVANNEVVAEELARAPIPIEMAEELEPLGQGLDFEPALVRIKIHVDYQRNNKELGRRWRSLHQKTWCWARG</sequence>
<dbReference type="AlphaFoldDB" id="A0A803Q8G2"/>
<evidence type="ECO:0000313" key="2">
    <source>
        <dbReference type="Proteomes" id="UP000596661"/>
    </source>
</evidence>
<dbReference type="PANTHER" id="PTHR31286:SF180">
    <property type="entry name" value="OS10G0362600 PROTEIN"/>
    <property type="match status" value="1"/>
</dbReference>
<proteinExistence type="predicted"/>
<reference evidence="1" key="1">
    <citation type="submission" date="2018-11" db="EMBL/GenBank/DDBJ databases">
        <authorList>
            <person name="Grassa J C."/>
        </authorList>
    </citation>
    <scope>NUCLEOTIDE SEQUENCE [LARGE SCALE GENOMIC DNA]</scope>
</reference>
<keyword evidence="2" id="KW-1185">Reference proteome</keyword>
<reference evidence="1" key="2">
    <citation type="submission" date="2021-03" db="UniProtKB">
        <authorList>
            <consortium name="EnsemblPlants"/>
        </authorList>
    </citation>
    <scope>IDENTIFICATION</scope>
</reference>
<dbReference type="EnsemblPlants" id="evm.model.08.1366">
    <property type="protein sequence ID" value="cds.evm.model.08.1366"/>
    <property type="gene ID" value="evm.TU.08.1366"/>
</dbReference>
<accession>A0A803Q8G2</accession>
<evidence type="ECO:0000313" key="1">
    <source>
        <dbReference type="EnsemblPlants" id="cds.evm.model.08.1366"/>
    </source>
</evidence>
<dbReference type="InterPro" id="IPR040256">
    <property type="entry name" value="At4g02000-like"/>
</dbReference>
<evidence type="ECO:0008006" key="3">
    <source>
        <dbReference type="Google" id="ProtNLM"/>
    </source>
</evidence>
<dbReference type="Gramene" id="evm.model.08.1366">
    <property type="protein sequence ID" value="cds.evm.model.08.1366"/>
    <property type="gene ID" value="evm.TU.08.1366"/>
</dbReference>